<reference evidence="3 4" key="1">
    <citation type="submission" date="2015-10" db="EMBL/GenBank/DDBJ databases">
        <title>Mycobacterium gordonae draft genome assembly.</title>
        <authorList>
            <person name="Ustinova V."/>
            <person name="Smirnova T."/>
            <person name="Blagodatskikh K."/>
            <person name="Varlamov D."/>
            <person name="Larionova E."/>
            <person name="Chernousova L."/>
        </authorList>
    </citation>
    <scope>NUCLEOTIDE SEQUENCE [LARGE SCALE GENOMIC DNA]</scope>
    <source>
        <strain evidence="3 4">CTRI 14-8773</strain>
    </source>
</reference>
<name>A0A0Q2UE65_MYCGO</name>
<evidence type="ECO:0000313" key="3">
    <source>
        <dbReference type="EMBL" id="KQH78928.1"/>
    </source>
</evidence>
<accession>A0A0Q2UE65</accession>
<organism evidence="3 4">
    <name type="scientific">Mycobacterium gordonae</name>
    <dbReference type="NCBI Taxonomy" id="1778"/>
    <lineage>
        <taxon>Bacteria</taxon>
        <taxon>Bacillati</taxon>
        <taxon>Actinomycetota</taxon>
        <taxon>Actinomycetes</taxon>
        <taxon>Mycobacteriales</taxon>
        <taxon>Mycobacteriaceae</taxon>
        <taxon>Mycobacterium</taxon>
    </lineage>
</organism>
<feature type="domain" description="Transposase IS110-like N-terminal" evidence="1">
    <location>
        <begin position="8"/>
        <end position="164"/>
    </location>
</feature>
<dbReference type="GO" id="GO:0003677">
    <property type="term" value="F:DNA binding"/>
    <property type="evidence" value="ECO:0007669"/>
    <property type="project" value="InterPro"/>
</dbReference>
<dbReference type="InterPro" id="IPR002525">
    <property type="entry name" value="Transp_IS110-like_N"/>
</dbReference>
<dbReference type="Pfam" id="PF01548">
    <property type="entry name" value="DEDD_Tnp_IS110"/>
    <property type="match status" value="1"/>
</dbReference>
<dbReference type="GO" id="GO:0004803">
    <property type="term" value="F:transposase activity"/>
    <property type="evidence" value="ECO:0007669"/>
    <property type="project" value="InterPro"/>
</dbReference>
<proteinExistence type="predicted"/>
<dbReference type="Pfam" id="PF02371">
    <property type="entry name" value="Transposase_20"/>
    <property type="match status" value="1"/>
</dbReference>
<dbReference type="GO" id="GO:0006313">
    <property type="term" value="P:DNA transposition"/>
    <property type="evidence" value="ECO:0007669"/>
    <property type="project" value="InterPro"/>
</dbReference>
<sequence length="402" mass="44247">MTAVQLWAGVDVGKEHHWVCVVDDKGAVVLSRKFVNDEQQIRGLVSEVDRLGGPVSWAVDLTTVYATLLLTTLADAGKSVRYLAGRQVWQASVTYRGGEAKTDAKDARVIADQSRMRGADLPVLHPGDDLITELRMLSAHRADLVADRTRTINRLRQQLVAVCPALERAAQITQDRGWVVLFSRYQRPKVIRQKGLSRLTRILADAGIRNAASIAAAAVAAAKTQTVRLPGEEVAAALVAELAQGVITLDDRIKTTDAEIEGRFRRHPLAEVITSLPGMGFRLGAEFLAAVGDPALIESADQLAAWAGLAPVSKDSGKRTGRLHTPKRYSRRLRRVMYMSALTAIRCDPHSKAYYRRKRDEGKRAIPATICLARRRTNVLYALIRDKRTWQPDSPPITESAA</sequence>
<protein>
    <submittedName>
        <fullName evidence="3">Transposase</fullName>
    </submittedName>
</protein>
<dbReference type="RefSeq" id="WP_055578186.1">
    <property type="nucleotide sequence ID" value="NZ_LKTM01000137.1"/>
</dbReference>
<dbReference type="Proteomes" id="UP000051677">
    <property type="component" value="Unassembled WGS sequence"/>
</dbReference>
<dbReference type="PANTHER" id="PTHR33055:SF3">
    <property type="entry name" value="PUTATIVE TRANSPOSASE FOR IS117-RELATED"/>
    <property type="match status" value="1"/>
</dbReference>
<dbReference type="InterPro" id="IPR003346">
    <property type="entry name" value="Transposase_20"/>
</dbReference>
<dbReference type="AlphaFoldDB" id="A0A0Q2UE65"/>
<gene>
    <name evidence="3" type="ORF">AO501_26300</name>
</gene>
<dbReference type="NCBIfam" id="NF033542">
    <property type="entry name" value="transpos_IS110"/>
    <property type="match status" value="1"/>
</dbReference>
<dbReference type="OrthoDB" id="3188901at2"/>
<evidence type="ECO:0000259" key="2">
    <source>
        <dbReference type="Pfam" id="PF02371"/>
    </source>
</evidence>
<dbReference type="InterPro" id="IPR047650">
    <property type="entry name" value="Transpos_IS110"/>
</dbReference>
<feature type="domain" description="Transposase IS116/IS110/IS902 C-terminal" evidence="2">
    <location>
        <begin position="271"/>
        <end position="356"/>
    </location>
</feature>
<comment type="caution">
    <text evidence="3">The sequence shown here is derived from an EMBL/GenBank/DDBJ whole genome shotgun (WGS) entry which is preliminary data.</text>
</comment>
<dbReference type="EMBL" id="LKTM01000137">
    <property type="protein sequence ID" value="KQH78928.1"/>
    <property type="molecule type" value="Genomic_DNA"/>
</dbReference>
<evidence type="ECO:0000313" key="4">
    <source>
        <dbReference type="Proteomes" id="UP000051677"/>
    </source>
</evidence>
<dbReference type="PANTHER" id="PTHR33055">
    <property type="entry name" value="TRANSPOSASE FOR INSERTION SEQUENCE ELEMENT IS1111A"/>
    <property type="match status" value="1"/>
</dbReference>
<evidence type="ECO:0000259" key="1">
    <source>
        <dbReference type="Pfam" id="PF01548"/>
    </source>
</evidence>